<feature type="compositionally biased region" description="Low complexity" evidence="1">
    <location>
        <begin position="38"/>
        <end position="48"/>
    </location>
</feature>
<dbReference type="EMBL" id="AP028910">
    <property type="protein sequence ID" value="BES91472.1"/>
    <property type="molecule type" value="Genomic_DNA"/>
</dbReference>
<dbReference type="Proteomes" id="UP001307889">
    <property type="component" value="Chromosome 2"/>
</dbReference>
<gene>
    <name evidence="2" type="ORF">NTJ_04280</name>
</gene>
<accession>A0ABN7AJL7</accession>
<evidence type="ECO:0000313" key="3">
    <source>
        <dbReference type="Proteomes" id="UP001307889"/>
    </source>
</evidence>
<reference evidence="2 3" key="1">
    <citation type="submission" date="2023-09" db="EMBL/GenBank/DDBJ databases">
        <title>Nesidiocoris tenuis whole genome shotgun sequence.</title>
        <authorList>
            <person name="Shibata T."/>
            <person name="Shimoda M."/>
            <person name="Kobayashi T."/>
            <person name="Uehara T."/>
        </authorList>
    </citation>
    <scope>NUCLEOTIDE SEQUENCE [LARGE SCALE GENOMIC DNA]</scope>
    <source>
        <strain evidence="2 3">Japan</strain>
    </source>
</reference>
<organism evidence="2 3">
    <name type="scientific">Nesidiocoris tenuis</name>
    <dbReference type="NCBI Taxonomy" id="355587"/>
    <lineage>
        <taxon>Eukaryota</taxon>
        <taxon>Metazoa</taxon>
        <taxon>Ecdysozoa</taxon>
        <taxon>Arthropoda</taxon>
        <taxon>Hexapoda</taxon>
        <taxon>Insecta</taxon>
        <taxon>Pterygota</taxon>
        <taxon>Neoptera</taxon>
        <taxon>Paraneoptera</taxon>
        <taxon>Hemiptera</taxon>
        <taxon>Heteroptera</taxon>
        <taxon>Panheteroptera</taxon>
        <taxon>Cimicomorpha</taxon>
        <taxon>Miridae</taxon>
        <taxon>Dicyphina</taxon>
        <taxon>Nesidiocoris</taxon>
    </lineage>
</organism>
<evidence type="ECO:0000256" key="1">
    <source>
        <dbReference type="SAM" id="MobiDB-lite"/>
    </source>
</evidence>
<keyword evidence="3" id="KW-1185">Reference proteome</keyword>
<evidence type="ECO:0000313" key="2">
    <source>
        <dbReference type="EMBL" id="BES91472.1"/>
    </source>
</evidence>
<feature type="compositionally biased region" description="Pro residues" evidence="1">
    <location>
        <begin position="120"/>
        <end position="130"/>
    </location>
</feature>
<name>A0ABN7AJL7_9HEMI</name>
<proteinExistence type="predicted"/>
<protein>
    <submittedName>
        <fullName evidence="2">Uncharacterized protein</fullName>
    </submittedName>
</protein>
<feature type="region of interest" description="Disordered" evidence="1">
    <location>
        <begin position="29"/>
        <end position="56"/>
    </location>
</feature>
<feature type="region of interest" description="Disordered" evidence="1">
    <location>
        <begin position="107"/>
        <end position="147"/>
    </location>
</feature>
<sequence>MSVLCASFLVGKDTVNFLDAALLGTDVPSRPQPPASISPPVSVSPSAPLQTLVGPDPAAADFDEVPAFMSPCEPGAKSAVPECCPCCVDLFGPALFTPSAANPSGLQFLAGGGGGGAHNSPPPYDSPPPSISSSSSSSFDLIQGKIG</sequence>